<feature type="binding site" evidence="3">
    <location>
        <position position="173"/>
    </location>
    <ligand>
        <name>substrate</name>
    </ligand>
</feature>
<feature type="binding site" evidence="3">
    <location>
        <position position="151"/>
    </location>
    <ligand>
        <name>substrate</name>
    </ligand>
</feature>
<dbReference type="InterPro" id="IPR008594">
    <property type="entry name" value="DcpS/DCS2"/>
</dbReference>
<comment type="caution">
    <text evidence="4">The sequence shown here is derived from an EMBL/GenBank/DDBJ whole genome shotgun (WGS) entry which is preliminary data.</text>
</comment>
<dbReference type="GeneID" id="22888936"/>
<dbReference type="SUPFAM" id="SSF102860">
    <property type="entry name" value="mRNA decapping enzyme DcpS N-terminal domain"/>
    <property type="match status" value="1"/>
</dbReference>
<dbReference type="Gene3D" id="3.30.428.10">
    <property type="entry name" value="HIT-like"/>
    <property type="match status" value="1"/>
</dbReference>
<dbReference type="PIRSF" id="PIRSF028973">
    <property type="entry name" value="Scavenger_mRNA_decap_enz"/>
    <property type="match status" value="1"/>
</dbReference>
<dbReference type="InterPro" id="IPR036265">
    <property type="entry name" value="HIT-like_sf"/>
</dbReference>
<evidence type="ECO:0000313" key="4">
    <source>
        <dbReference type="EMBL" id="EGX53538.1"/>
    </source>
</evidence>
<name>G1X0K3_ARTOA</name>
<evidence type="ECO:0000256" key="3">
    <source>
        <dbReference type="PIRSR" id="PIRSR028973-2"/>
    </source>
</evidence>
<dbReference type="OMA" id="HVHINPI"/>
<feature type="active site" description="Nucleophile" evidence="2">
    <location>
        <position position="243"/>
    </location>
</feature>
<sequence length="324" mass="36573">MAETAEDDLRAFKFERILNQDTGRKTLNLLGTIKGLPAIITAEKTAFNTTSPSTFASPEEGLLSLNLLQKNDIYHWFMGTISQSATSNAAAKVNLIYPCTDVHIKKYSAQQLHMVVETPEIYEKYVKKYIVQKTEGGRLNWVYNILDHKAESEKIVYEDEDKEVGFILLPDLKWDLVTMTSLYLSVIVHRTDIRSIRDFTPAHIPFLSSLRHKVLTAVSSKYSLPGDLLKIYVHYQPSYYHFHVHVVHISHDMGASATVGKAILLDEVIQVLKLMEKLPSSAGSGSGSEIVGYKDLEMTYVLGEEHDLWKKIFEPLGKGEEPSI</sequence>
<dbReference type="InParanoid" id="G1X0K3"/>
<feature type="binding site" evidence="3">
    <location>
        <position position="171"/>
    </location>
    <ligand>
        <name>substrate</name>
    </ligand>
</feature>
<dbReference type="HOGENOM" id="CLU_041045_0_0_1"/>
<dbReference type="EMBL" id="ADOT01000012">
    <property type="protein sequence ID" value="EGX53538.1"/>
    <property type="molecule type" value="Genomic_DNA"/>
</dbReference>
<dbReference type="PANTHER" id="PTHR12978:SF0">
    <property type="entry name" value="M7GPPPX DIPHOSPHATASE"/>
    <property type="match status" value="1"/>
</dbReference>
<organism evidence="4 5">
    <name type="scientific">Arthrobotrys oligospora (strain ATCC 24927 / CBS 115.81 / DSM 1491)</name>
    <name type="common">Nematode-trapping fungus</name>
    <name type="synonym">Didymozoophaga oligospora</name>
    <dbReference type="NCBI Taxonomy" id="756982"/>
    <lineage>
        <taxon>Eukaryota</taxon>
        <taxon>Fungi</taxon>
        <taxon>Dikarya</taxon>
        <taxon>Ascomycota</taxon>
        <taxon>Pezizomycotina</taxon>
        <taxon>Orbiliomycetes</taxon>
        <taxon>Orbiliales</taxon>
        <taxon>Orbiliaceae</taxon>
        <taxon>Orbilia</taxon>
        <taxon>Orbilia oligospora</taxon>
    </lineage>
</organism>
<comment type="similarity">
    <text evidence="1">Belongs to the HIT family.</text>
</comment>
<dbReference type="Pfam" id="PF05652">
    <property type="entry name" value="DcpS"/>
    <property type="match status" value="1"/>
</dbReference>
<keyword evidence="5" id="KW-1185">Reference proteome</keyword>
<dbReference type="GO" id="GO:0000932">
    <property type="term" value="C:P-body"/>
    <property type="evidence" value="ECO:0007669"/>
    <property type="project" value="TreeGrafter"/>
</dbReference>
<evidence type="ECO:0000256" key="1">
    <source>
        <dbReference type="ARBA" id="ARBA00010208"/>
    </source>
</evidence>
<dbReference type="Pfam" id="PF11969">
    <property type="entry name" value="DcpS_C"/>
    <property type="match status" value="1"/>
</dbReference>
<dbReference type="Gene3D" id="3.30.200.40">
    <property type="entry name" value="Scavenger mRNA decapping enzyme, N-terminal domain"/>
    <property type="match status" value="1"/>
</dbReference>
<evidence type="ECO:0000313" key="5">
    <source>
        <dbReference type="Proteomes" id="UP000008784"/>
    </source>
</evidence>
<gene>
    <name evidence="4" type="ORF">AOL_s00006g404</name>
</gene>
<evidence type="ECO:0008006" key="6">
    <source>
        <dbReference type="Google" id="ProtNLM"/>
    </source>
</evidence>
<dbReference type="AlphaFoldDB" id="G1X0K3"/>
<dbReference type="GO" id="GO:0000340">
    <property type="term" value="F:RNA 7-methylguanosine cap binding"/>
    <property type="evidence" value="ECO:0007669"/>
    <property type="project" value="EnsemblFungi"/>
</dbReference>
<feature type="binding site" evidence="3">
    <location>
        <begin position="234"/>
        <end position="245"/>
    </location>
    <ligand>
        <name>substrate</name>
    </ligand>
</feature>
<accession>G1X0K3</accession>
<proteinExistence type="inferred from homology"/>
<dbReference type="InterPro" id="IPR011145">
    <property type="entry name" value="Scavenger_mRNA_decap_enz_N"/>
</dbReference>
<reference evidence="4 5" key="1">
    <citation type="journal article" date="2011" name="PLoS Pathog.">
        <title>Genomic and proteomic analyses of the fungus Arthrobotrys oligospora provide insights into nematode-trap formation.</title>
        <authorList>
            <person name="Yang J."/>
            <person name="Wang L."/>
            <person name="Ji X."/>
            <person name="Feng Y."/>
            <person name="Li X."/>
            <person name="Zou C."/>
            <person name="Xu J."/>
            <person name="Ren Y."/>
            <person name="Mi Q."/>
            <person name="Wu J."/>
            <person name="Liu S."/>
            <person name="Liu Y."/>
            <person name="Huang X."/>
            <person name="Wang H."/>
            <person name="Niu X."/>
            <person name="Li J."/>
            <person name="Liang L."/>
            <person name="Luo Y."/>
            <person name="Ji K."/>
            <person name="Zhou W."/>
            <person name="Yu Z."/>
            <person name="Li G."/>
            <person name="Liu Y."/>
            <person name="Li L."/>
            <person name="Qiao M."/>
            <person name="Feng L."/>
            <person name="Zhang K.-Q."/>
        </authorList>
    </citation>
    <scope>NUCLEOTIDE SEQUENCE [LARGE SCALE GENOMIC DNA]</scope>
    <source>
        <strain evidence="5">ATCC 24927 / CBS 115.81 / DSM 1491</strain>
    </source>
</reference>
<dbReference type="FunCoup" id="G1X0K3">
    <property type="interactions" value="872"/>
</dbReference>
<dbReference type="PANTHER" id="PTHR12978">
    <property type="entry name" value="HISTIDINE TRIAD HIT PROTEIN MEMBER"/>
    <property type="match status" value="1"/>
</dbReference>
<dbReference type="RefSeq" id="XP_011118015.1">
    <property type="nucleotide sequence ID" value="XM_011119713.1"/>
</dbReference>
<dbReference type="OrthoDB" id="10264956at2759"/>
<evidence type="ECO:0000256" key="2">
    <source>
        <dbReference type="PIRSR" id="PIRSR028973-1"/>
    </source>
</evidence>
<protein>
    <recommendedName>
        <fullName evidence="6">M7GpppX diphosphatase</fullName>
    </recommendedName>
</protein>
<feature type="binding site" evidence="3">
    <location>
        <position position="141"/>
    </location>
    <ligand>
        <name>substrate</name>
    </ligand>
</feature>
<dbReference type="GO" id="GO:0000290">
    <property type="term" value="P:deadenylation-dependent decapping of nuclear-transcribed mRNA"/>
    <property type="evidence" value="ECO:0007669"/>
    <property type="project" value="EnsemblFungi"/>
</dbReference>
<dbReference type="GO" id="GO:0140932">
    <property type="term" value="F:5'-(N(7)-methyl 5'-triphosphoguanosine)-[mRNA] diphosphatase activity"/>
    <property type="evidence" value="ECO:0007669"/>
    <property type="project" value="EnsemblFungi"/>
</dbReference>
<dbReference type="SUPFAM" id="SSF54197">
    <property type="entry name" value="HIT-like"/>
    <property type="match status" value="1"/>
</dbReference>
<dbReference type="Proteomes" id="UP000008784">
    <property type="component" value="Unassembled WGS sequence"/>
</dbReference>
<dbReference type="STRING" id="756982.G1X0K3"/>
<dbReference type="GO" id="GO:0005634">
    <property type="term" value="C:nucleus"/>
    <property type="evidence" value="ECO:0007669"/>
    <property type="project" value="EnsemblFungi"/>
</dbReference>
<dbReference type="eggNOG" id="KOG3969">
    <property type="taxonomic scope" value="Eukaryota"/>
</dbReference>